<dbReference type="AlphaFoldDB" id="A0A2J6PX56"/>
<sequence length="75" mass="8056">MASTMKFTVFQKLLFTLAVIAMVINAATAQNDTIPCSMGYTAYACPTVSDAPGEFNHLAVTYMLIALGLVFALLF</sequence>
<evidence type="ECO:0000313" key="4">
    <source>
        <dbReference type="Proteomes" id="UP000235672"/>
    </source>
</evidence>
<keyword evidence="4" id="KW-1185">Reference proteome</keyword>
<keyword evidence="1" id="KW-0812">Transmembrane</keyword>
<gene>
    <name evidence="3" type="ORF">NA56DRAFT_647753</name>
</gene>
<evidence type="ECO:0000313" key="3">
    <source>
        <dbReference type="EMBL" id="PMD18526.1"/>
    </source>
</evidence>
<name>A0A2J6PX56_9HELO</name>
<protein>
    <submittedName>
        <fullName evidence="3">Uncharacterized protein</fullName>
    </submittedName>
</protein>
<keyword evidence="1" id="KW-1133">Transmembrane helix</keyword>
<reference evidence="3 4" key="1">
    <citation type="submission" date="2016-05" db="EMBL/GenBank/DDBJ databases">
        <title>A degradative enzymes factory behind the ericoid mycorrhizal symbiosis.</title>
        <authorList>
            <consortium name="DOE Joint Genome Institute"/>
            <person name="Martino E."/>
            <person name="Morin E."/>
            <person name="Grelet G."/>
            <person name="Kuo A."/>
            <person name="Kohler A."/>
            <person name="Daghino S."/>
            <person name="Barry K."/>
            <person name="Choi C."/>
            <person name="Cichocki N."/>
            <person name="Clum A."/>
            <person name="Copeland A."/>
            <person name="Hainaut M."/>
            <person name="Haridas S."/>
            <person name="Labutti K."/>
            <person name="Lindquist E."/>
            <person name="Lipzen A."/>
            <person name="Khouja H.-R."/>
            <person name="Murat C."/>
            <person name="Ohm R."/>
            <person name="Olson A."/>
            <person name="Spatafora J."/>
            <person name="Veneault-Fourrey C."/>
            <person name="Henrissat B."/>
            <person name="Grigoriev I."/>
            <person name="Martin F."/>
            <person name="Perotto S."/>
        </authorList>
    </citation>
    <scope>NUCLEOTIDE SEQUENCE [LARGE SCALE GENOMIC DNA]</scope>
    <source>
        <strain evidence="3 4">UAMH 7357</strain>
    </source>
</reference>
<feature type="chain" id="PRO_5014420410" evidence="2">
    <location>
        <begin position="30"/>
        <end position="75"/>
    </location>
</feature>
<evidence type="ECO:0000256" key="1">
    <source>
        <dbReference type="SAM" id="Phobius"/>
    </source>
</evidence>
<keyword evidence="2" id="KW-0732">Signal</keyword>
<keyword evidence="1" id="KW-0472">Membrane</keyword>
<dbReference type="EMBL" id="KZ613493">
    <property type="protein sequence ID" value="PMD18526.1"/>
    <property type="molecule type" value="Genomic_DNA"/>
</dbReference>
<proteinExistence type="predicted"/>
<organism evidence="3 4">
    <name type="scientific">Hyaloscypha hepaticicola</name>
    <dbReference type="NCBI Taxonomy" id="2082293"/>
    <lineage>
        <taxon>Eukaryota</taxon>
        <taxon>Fungi</taxon>
        <taxon>Dikarya</taxon>
        <taxon>Ascomycota</taxon>
        <taxon>Pezizomycotina</taxon>
        <taxon>Leotiomycetes</taxon>
        <taxon>Helotiales</taxon>
        <taxon>Hyaloscyphaceae</taxon>
        <taxon>Hyaloscypha</taxon>
    </lineage>
</organism>
<dbReference type="Proteomes" id="UP000235672">
    <property type="component" value="Unassembled WGS sequence"/>
</dbReference>
<feature type="signal peptide" evidence="2">
    <location>
        <begin position="1"/>
        <end position="29"/>
    </location>
</feature>
<evidence type="ECO:0000256" key="2">
    <source>
        <dbReference type="SAM" id="SignalP"/>
    </source>
</evidence>
<feature type="transmembrane region" description="Helical" evidence="1">
    <location>
        <begin position="55"/>
        <end position="74"/>
    </location>
</feature>
<accession>A0A2J6PX56</accession>